<dbReference type="WBParaSite" id="EN70_5884">
    <property type="protein sequence ID" value="EN70_5884"/>
    <property type="gene ID" value="EN70_5884"/>
</dbReference>
<proteinExistence type="predicted"/>
<keyword evidence="3" id="KW-1185">Reference proteome</keyword>
<dbReference type="SUPFAM" id="SSF63491">
    <property type="entry name" value="BAG domain"/>
    <property type="match status" value="1"/>
</dbReference>
<name>A0A1I7VSV0_LOALO</name>
<evidence type="ECO:0000313" key="4">
    <source>
        <dbReference type="WBParaSite" id="EN70_5884"/>
    </source>
</evidence>
<dbReference type="SUPFAM" id="SSF54236">
    <property type="entry name" value="Ubiquitin-like"/>
    <property type="match status" value="1"/>
</dbReference>
<dbReference type="AlphaFoldDB" id="A0A1I7VSV0"/>
<protein>
    <submittedName>
        <fullName evidence="4">BAG domain-containing protein</fullName>
    </submittedName>
</protein>
<dbReference type="PROSITE" id="PS51035">
    <property type="entry name" value="BAG"/>
    <property type="match status" value="1"/>
</dbReference>
<keyword evidence="1" id="KW-0175">Coiled coil</keyword>
<dbReference type="InterPro" id="IPR029071">
    <property type="entry name" value="Ubiquitin-like_domsf"/>
</dbReference>
<dbReference type="Pfam" id="PF02179">
    <property type="entry name" value="BAG"/>
    <property type="match status" value="1"/>
</dbReference>
<organism evidence="3 4">
    <name type="scientific">Loa loa</name>
    <name type="common">Eye worm</name>
    <name type="synonym">Filaria loa</name>
    <dbReference type="NCBI Taxonomy" id="7209"/>
    <lineage>
        <taxon>Eukaryota</taxon>
        <taxon>Metazoa</taxon>
        <taxon>Ecdysozoa</taxon>
        <taxon>Nematoda</taxon>
        <taxon>Chromadorea</taxon>
        <taxon>Rhabditida</taxon>
        <taxon>Spirurina</taxon>
        <taxon>Spiruromorpha</taxon>
        <taxon>Filarioidea</taxon>
        <taxon>Onchocercidae</taxon>
        <taxon>Loa</taxon>
    </lineage>
</organism>
<evidence type="ECO:0000256" key="1">
    <source>
        <dbReference type="SAM" id="Coils"/>
    </source>
</evidence>
<evidence type="ECO:0000259" key="2">
    <source>
        <dbReference type="PROSITE" id="PS51035"/>
    </source>
</evidence>
<dbReference type="GO" id="GO:0051087">
    <property type="term" value="F:protein-folding chaperone binding"/>
    <property type="evidence" value="ECO:0007669"/>
    <property type="project" value="InterPro"/>
</dbReference>
<dbReference type="Gene3D" id="3.10.20.90">
    <property type="entry name" value="Phosphatidylinositol 3-kinase Catalytic Subunit, Chain A, domain 1"/>
    <property type="match status" value="1"/>
</dbReference>
<sequence length="275" mass="31592">MKLNISCAAKIYPIEVDVEHIPSNVDNRQTTCKESFLFIIYPSWLYPVLMHCYVTCECFYTWLLSGFPDATVMPAEKDNAVNISTTYTEKISTLGSFKQLVCSLCNISPTALKIVHRGRILMGDNSTPLSSFNFKENDKLLVLGKPPTTETDVGWKLLVDFERKHTVNISKTYATNENDLTQLEKNFLKDPERRGYIKGMDKRLKGYAENCMKLLETLDGLQINNDNTEKEQAQRNREKRKFLVDGLQDALNKNDKLMTRLTDYLNRCEHPEDAL</sequence>
<feature type="domain" description="BAG" evidence="2">
    <location>
        <begin position="172"/>
        <end position="258"/>
    </location>
</feature>
<dbReference type="STRING" id="7209.A0A1I7VSV0"/>
<reference evidence="3" key="1">
    <citation type="submission" date="2012-04" db="EMBL/GenBank/DDBJ databases">
        <title>The Genome Sequence of Loa loa.</title>
        <authorList>
            <consortium name="The Broad Institute Genome Sequencing Platform"/>
            <consortium name="Broad Institute Genome Sequencing Center for Infectious Disease"/>
            <person name="Nutman T.B."/>
            <person name="Fink D.L."/>
            <person name="Russ C."/>
            <person name="Young S."/>
            <person name="Zeng Q."/>
            <person name="Gargeya S."/>
            <person name="Alvarado L."/>
            <person name="Berlin A."/>
            <person name="Chapman S.B."/>
            <person name="Chen Z."/>
            <person name="Freedman E."/>
            <person name="Gellesch M."/>
            <person name="Goldberg J."/>
            <person name="Griggs A."/>
            <person name="Gujja S."/>
            <person name="Heilman E.R."/>
            <person name="Heiman D."/>
            <person name="Howarth C."/>
            <person name="Mehta T."/>
            <person name="Neiman D."/>
            <person name="Pearson M."/>
            <person name="Roberts A."/>
            <person name="Saif S."/>
            <person name="Shea T."/>
            <person name="Shenoy N."/>
            <person name="Sisk P."/>
            <person name="Stolte C."/>
            <person name="Sykes S."/>
            <person name="White J."/>
            <person name="Yandava C."/>
            <person name="Haas B."/>
            <person name="Henn M.R."/>
            <person name="Nusbaum C."/>
            <person name="Birren B."/>
        </authorList>
    </citation>
    <scope>NUCLEOTIDE SEQUENCE [LARGE SCALE GENOMIC DNA]</scope>
</reference>
<evidence type="ECO:0000313" key="3">
    <source>
        <dbReference type="Proteomes" id="UP000095285"/>
    </source>
</evidence>
<reference evidence="4" key="2">
    <citation type="submission" date="2016-11" db="UniProtKB">
        <authorList>
            <consortium name="WormBaseParasite"/>
        </authorList>
    </citation>
    <scope>IDENTIFICATION</scope>
</reference>
<dbReference type="Proteomes" id="UP000095285">
    <property type="component" value="Unassembled WGS sequence"/>
</dbReference>
<dbReference type="InterPro" id="IPR036533">
    <property type="entry name" value="BAG_dom_sf"/>
</dbReference>
<dbReference type="SMART" id="SM00264">
    <property type="entry name" value="BAG"/>
    <property type="match status" value="1"/>
</dbReference>
<dbReference type="InterPro" id="IPR003103">
    <property type="entry name" value="BAG_domain"/>
</dbReference>
<dbReference type="Gene3D" id="1.20.58.120">
    <property type="entry name" value="BAG domain"/>
    <property type="match status" value="1"/>
</dbReference>
<feature type="coiled-coil region" evidence="1">
    <location>
        <begin position="211"/>
        <end position="267"/>
    </location>
</feature>
<accession>A0A1I7VSV0</accession>